<dbReference type="SMART" id="SM01420">
    <property type="entry name" value="TRP_2"/>
    <property type="match status" value="1"/>
</dbReference>
<keyword evidence="10" id="KW-0175">Coiled coil</keyword>
<evidence type="ECO:0000256" key="6">
    <source>
        <dbReference type="ARBA" id="ARBA00023043"/>
    </source>
</evidence>
<evidence type="ECO:0000313" key="14">
    <source>
        <dbReference type="Proteomes" id="UP000242188"/>
    </source>
</evidence>
<dbReference type="GO" id="GO:0015279">
    <property type="term" value="F:store-operated calcium channel activity"/>
    <property type="evidence" value="ECO:0007669"/>
    <property type="project" value="TreeGrafter"/>
</dbReference>
<dbReference type="Pfam" id="PF08344">
    <property type="entry name" value="TRP_2"/>
    <property type="match status" value="1"/>
</dbReference>
<evidence type="ECO:0000256" key="1">
    <source>
        <dbReference type="ARBA" id="ARBA00004141"/>
    </source>
</evidence>
<evidence type="ECO:0000256" key="8">
    <source>
        <dbReference type="ARBA" id="ARBA00023136"/>
    </source>
</evidence>
<feature type="transmembrane region" description="Helical" evidence="11">
    <location>
        <begin position="462"/>
        <end position="482"/>
    </location>
</feature>
<dbReference type="PRINTS" id="PR01097">
    <property type="entry name" value="TRNSRECEPTRP"/>
</dbReference>
<proteinExistence type="predicted"/>
<keyword evidence="8 11" id="KW-0472">Membrane</keyword>
<evidence type="ECO:0000256" key="9">
    <source>
        <dbReference type="ARBA" id="ARBA00023303"/>
    </source>
</evidence>
<dbReference type="InterPro" id="IPR005821">
    <property type="entry name" value="Ion_trans_dom"/>
</dbReference>
<feature type="transmembrane region" description="Helical" evidence="11">
    <location>
        <begin position="396"/>
        <end position="417"/>
    </location>
</feature>
<feature type="transmembrane region" description="Helical" evidence="11">
    <location>
        <begin position="351"/>
        <end position="376"/>
    </location>
</feature>
<keyword evidence="6" id="KW-0040">ANK repeat</keyword>
<evidence type="ECO:0000259" key="12">
    <source>
        <dbReference type="SMART" id="SM01420"/>
    </source>
</evidence>
<dbReference type="InterPro" id="IPR036770">
    <property type="entry name" value="Ankyrin_rpt-contain_sf"/>
</dbReference>
<sequence>MSCKKKRRLNVLAERLRPGLSESEREFLDAAELGDEAVVRKVLENDVVSPDCEDTLGRTGLDHAIISGKESLVLFLFGKVSGPKIHQGLLCAVDNNRTELCEILLRHQIYRRRTVESDVYLYVDDPEDVQNSRPPEIVEKNTEGVTKVDKMLKEALMRAAIKNNFQIVQMIMLRAVSLEIPHDYFCSCRQCIDDREGDYMVFCNNRLDTFRALASPAYISLTEEDPIIACFHLSKGFKRLQMIETENQKTYQELDEQCQNFTLGLMDNCRSSDDVKCILSGAKARTAFSDDEDGDRESGFQLNEGDIFPLLSFAMRMEQKKFVGHVKCQAQVSERWFSGLQMMRYLNRFEYLMLSIPLGILLLPILSLIYVVAPWSKVTILLDTPLMRFLSYTCSYLSFLIVICLCKLQFSTVWLSIACDDTGLFAYILIGLVFLWIFGLIWEEVKQIYNAGAQDYLLSLWNLVDSFMLTFLLTSFTLDVVIPIRIRQMIHRFQPTMNASGNIVSMTMLPFCYSSDVYNMSTAYRDCQAPATLAMIAEWTPVWIPDPELLSDVLFSAGIILSVSRISFIMPANETFGTMLVSFQRTCFDLIKLFAMFALILLAFTCGIAGLYAAHTCQTESFKGFAGTLFLLVWSLLGFGPGEAPDLRHDAPMTSLTNNPSRGPMVVALGYILYGIYVFAALVVLMNLLIAVMSNTFQEIQDERDTEWKFVRTELWLTFIEPGCCVAPPFNVIPTPRDICKLVNWMRKYFRRLFRKCHKPVRRWCTKRERSIKKLQEKMESEEARCTARQNVMCSLVRRYILESEREQIEEGEDAAEDKLRRLIERVASKLDERIDYIQTHLQNVDDNVNNVQKGGMNIQTMQKSEIDLTQTLINTHEGYQTMVRKIWEDGKSFRDEKMEAIRAMREERLKLIKDMKAAEAHSLEDDIIDAYEDADFIPRTTIN</sequence>
<feature type="transmembrane region" description="Helical" evidence="11">
    <location>
        <begin position="625"/>
        <end position="644"/>
    </location>
</feature>
<dbReference type="Proteomes" id="UP000242188">
    <property type="component" value="Unassembled WGS sequence"/>
</dbReference>
<dbReference type="GO" id="GO:0070679">
    <property type="term" value="F:inositol 1,4,5 trisphosphate binding"/>
    <property type="evidence" value="ECO:0007669"/>
    <property type="project" value="TreeGrafter"/>
</dbReference>
<dbReference type="EMBL" id="NEDP02004657">
    <property type="protein sequence ID" value="OWF44847.1"/>
    <property type="molecule type" value="Genomic_DNA"/>
</dbReference>
<feature type="transmembrane region" description="Helical" evidence="11">
    <location>
        <begin position="664"/>
        <end position="690"/>
    </location>
</feature>
<keyword evidence="9" id="KW-0407">Ion channel</keyword>
<organism evidence="13 14">
    <name type="scientific">Mizuhopecten yessoensis</name>
    <name type="common">Japanese scallop</name>
    <name type="synonym">Patinopecten yessoensis</name>
    <dbReference type="NCBI Taxonomy" id="6573"/>
    <lineage>
        <taxon>Eukaryota</taxon>
        <taxon>Metazoa</taxon>
        <taxon>Spiralia</taxon>
        <taxon>Lophotrochozoa</taxon>
        <taxon>Mollusca</taxon>
        <taxon>Bivalvia</taxon>
        <taxon>Autobranchia</taxon>
        <taxon>Pteriomorphia</taxon>
        <taxon>Pectinida</taxon>
        <taxon>Pectinoidea</taxon>
        <taxon>Pectinidae</taxon>
        <taxon>Mizuhopecten</taxon>
    </lineage>
</organism>
<dbReference type="InterPro" id="IPR013555">
    <property type="entry name" value="TRP_dom"/>
</dbReference>
<evidence type="ECO:0000256" key="11">
    <source>
        <dbReference type="SAM" id="Phobius"/>
    </source>
</evidence>
<dbReference type="GO" id="GO:0005886">
    <property type="term" value="C:plasma membrane"/>
    <property type="evidence" value="ECO:0007669"/>
    <property type="project" value="TreeGrafter"/>
</dbReference>
<evidence type="ECO:0000313" key="13">
    <source>
        <dbReference type="EMBL" id="OWF44847.1"/>
    </source>
</evidence>
<dbReference type="InterPro" id="IPR002153">
    <property type="entry name" value="TRPC_channel"/>
</dbReference>
<evidence type="ECO:0000256" key="4">
    <source>
        <dbReference type="ARBA" id="ARBA00022737"/>
    </source>
</evidence>
<dbReference type="Pfam" id="PF00520">
    <property type="entry name" value="Ion_trans"/>
    <property type="match status" value="1"/>
</dbReference>
<name>A0A210Q7W9_MIZYE</name>
<keyword evidence="13" id="KW-0675">Receptor</keyword>
<gene>
    <name evidence="13" type="ORF">KP79_PYT21482</name>
</gene>
<keyword evidence="2" id="KW-0813">Transport</keyword>
<keyword evidence="7" id="KW-0406">Ion transport</keyword>
<protein>
    <submittedName>
        <fullName evidence="13">Short transient receptor potential channel 7</fullName>
    </submittedName>
</protein>
<dbReference type="PANTHER" id="PTHR10117:SF54">
    <property type="entry name" value="TRANSIENT RECEPTOR POTENTIAL-GAMMA PROTEIN"/>
    <property type="match status" value="1"/>
</dbReference>
<evidence type="ECO:0000256" key="3">
    <source>
        <dbReference type="ARBA" id="ARBA00022692"/>
    </source>
</evidence>
<feature type="transmembrane region" description="Helical" evidence="11">
    <location>
        <begin position="590"/>
        <end position="613"/>
    </location>
</feature>
<evidence type="ECO:0000256" key="5">
    <source>
        <dbReference type="ARBA" id="ARBA00022989"/>
    </source>
</evidence>
<dbReference type="GO" id="GO:0051480">
    <property type="term" value="P:regulation of cytosolic calcium ion concentration"/>
    <property type="evidence" value="ECO:0007669"/>
    <property type="project" value="TreeGrafter"/>
</dbReference>
<dbReference type="PANTHER" id="PTHR10117">
    <property type="entry name" value="TRANSIENT RECEPTOR POTENTIAL CHANNEL"/>
    <property type="match status" value="1"/>
</dbReference>
<feature type="domain" description="Transient receptor ion channel" evidence="12">
    <location>
        <begin position="186"/>
        <end position="248"/>
    </location>
</feature>
<dbReference type="OrthoDB" id="2373987at2759"/>
<dbReference type="SUPFAM" id="SSF48403">
    <property type="entry name" value="Ankyrin repeat"/>
    <property type="match status" value="1"/>
</dbReference>
<comment type="subcellular location">
    <subcellularLocation>
        <location evidence="1">Membrane</location>
        <topology evidence="1">Multi-pass membrane protein</topology>
    </subcellularLocation>
</comment>
<comment type="caution">
    <text evidence="13">The sequence shown here is derived from an EMBL/GenBank/DDBJ whole genome shotgun (WGS) entry which is preliminary data.</text>
</comment>
<evidence type="ECO:0000256" key="10">
    <source>
        <dbReference type="SAM" id="Coils"/>
    </source>
</evidence>
<evidence type="ECO:0000256" key="7">
    <source>
        <dbReference type="ARBA" id="ARBA00023065"/>
    </source>
</evidence>
<keyword evidence="3 11" id="KW-0812">Transmembrane</keyword>
<dbReference type="Gene3D" id="1.25.40.20">
    <property type="entry name" value="Ankyrin repeat-containing domain"/>
    <property type="match status" value="1"/>
</dbReference>
<feature type="transmembrane region" description="Helical" evidence="11">
    <location>
        <begin position="424"/>
        <end position="442"/>
    </location>
</feature>
<feature type="coiled-coil region" evidence="10">
    <location>
        <begin position="765"/>
        <end position="833"/>
    </location>
</feature>
<keyword evidence="5 11" id="KW-1133">Transmembrane helix</keyword>
<accession>A0A210Q7W9</accession>
<keyword evidence="4" id="KW-0677">Repeat</keyword>
<keyword evidence="14" id="KW-1185">Reference proteome</keyword>
<dbReference type="AlphaFoldDB" id="A0A210Q7W9"/>
<evidence type="ECO:0000256" key="2">
    <source>
        <dbReference type="ARBA" id="ARBA00022448"/>
    </source>
</evidence>
<reference evidence="13 14" key="1">
    <citation type="journal article" date="2017" name="Nat. Ecol. Evol.">
        <title>Scallop genome provides insights into evolution of bilaterian karyotype and development.</title>
        <authorList>
            <person name="Wang S."/>
            <person name="Zhang J."/>
            <person name="Jiao W."/>
            <person name="Li J."/>
            <person name="Xun X."/>
            <person name="Sun Y."/>
            <person name="Guo X."/>
            <person name="Huan P."/>
            <person name="Dong B."/>
            <person name="Zhang L."/>
            <person name="Hu X."/>
            <person name="Sun X."/>
            <person name="Wang J."/>
            <person name="Zhao C."/>
            <person name="Wang Y."/>
            <person name="Wang D."/>
            <person name="Huang X."/>
            <person name="Wang R."/>
            <person name="Lv J."/>
            <person name="Li Y."/>
            <person name="Zhang Z."/>
            <person name="Liu B."/>
            <person name="Lu W."/>
            <person name="Hui Y."/>
            <person name="Liang J."/>
            <person name="Zhou Z."/>
            <person name="Hou R."/>
            <person name="Li X."/>
            <person name="Liu Y."/>
            <person name="Li H."/>
            <person name="Ning X."/>
            <person name="Lin Y."/>
            <person name="Zhao L."/>
            <person name="Xing Q."/>
            <person name="Dou J."/>
            <person name="Li Y."/>
            <person name="Mao J."/>
            <person name="Guo H."/>
            <person name="Dou H."/>
            <person name="Li T."/>
            <person name="Mu C."/>
            <person name="Jiang W."/>
            <person name="Fu Q."/>
            <person name="Fu X."/>
            <person name="Miao Y."/>
            <person name="Liu J."/>
            <person name="Yu Q."/>
            <person name="Li R."/>
            <person name="Liao H."/>
            <person name="Li X."/>
            <person name="Kong Y."/>
            <person name="Jiang Z."/>
            <person name="Chourrout D."/>
            <person name="Li R."/>
            <person name="Bao Z."/>
        </authorList>
    </citation>
    <scope>NUCLEOTIDE SEQUENCE [LARGE SCALE GENOMIC DNA]</scope>
    <source>
        <strain evidence="13 14">PY_sf001</strain>
    </source>
</reference>
<dbReference type="GO" id="GO:0034703">
    <property type="term" value="C:cation channel complex"/>
    <property type="evidence" value="ECO:0007669"/>
    <property type="project" value="TreeGrafter"/>
</dbReference>